<dbReference type="EMBL" id="CM047585">
    <property type="protein sequence ID" value="KAI9910512.1"/>
    <property type="molecule type" value="Genomic_DNA"/>
</dbReference>
<reference evidence="1 2" key="1">
    <citation type="journal article" date="2022" name="bioRxiv">
        <title>The genome of the oomycete Peronosclerospora sorghi, a cosmopolitan pathogen of maize and sorghum, is inflated with dispersed pseudogenes.</title>
        <authorList>
            <person name="Fletcher K."/>
            <person name="Martin F."/>
            <person name="Isakeit T."/>
            <person name="Cavanaugh K."/>
            <person name="Magill C."/>
            <person name="Michelmore R."/>
        </authorList>
    </citation>
    <scope>NUCLEOTIDE SEQUENCE [LARGE SCALE GENOMIC DNA]</scope>
    <source>
        <strain evidence="1">P6</strain>
    </source>
</reference>
<organism evidence="1 2">
    <name type="scientific">Peronosclerospora sorghi</name>
    <dbReference type="NCBI Taxonomy" id="230839"/>
    <lineage>
        <taxon>Eukaryota</taxon>
        <taxon>Sar</taxon>
        <taxon>Stramenopiles</taxon>
        <taxon>Oomycota</taxon>
        <taxon>Peronosporomycetes</taxon>
        <taxon>Peronosporales</taxon>
        <taxon>Peronosporaceae</taxon>
        <taxon>Peronosclerospora</taxon>
    </lineage>
</organism>
<keyword evidence="2" id="KW-1185">Reference proteome</keyword>
<accession>A0ACC0VWC9</accession>
<dbReference type="Proteomes" id="UP001163321">
    <property type="component" value="Chromosome 6"/>
</dbReference>
<comment type="caution">
    <text evidence="1">The sequence shown here is derived from an EMBL/GenBank/DDBJ whole genome shotgun (WGS) entry which is preliminary data.</text>
</comment>
<evidence type="ECO:0000313" key="2">
    <source>
        <dbReference type="Proteomes" id="UP001163321"/>
    </source>
</evidence>
<sequence>MRFFPAPERHSSAGISTARNPRHESLLNHRDESGSETVSQRKVFPAKRGAYQSIYSDLRRSGRTSTVDAELEEQRWSEKKELRREEVRARSKDVEQAGLYRMITELIKAGKSSEEIAAFMRNLNM</sequence>
<evidence type="ECO:0000313" key="1">
    <source>
        <dbReference type="EMBL" id="KAI9910512.1"/>
    </source>
</evidence>
<name>A0ACC0VWC9_9STRA</name>
<proteinExistence type="predicted"/>
<protein>
    <submittedName>
        <fullName evidence="1">Uncharacterized protein</fullName>
    </submittedName>
</protein>
<gene>
    <name evidence="1" type="ORF">PsorP6_010751</name>
</gene>